<evidence type="ECO:0000313" key="11">
    <source>
        <dbReference type="EMBL" id="AXG67750.1"/>
    </source>
</evidence>
<feature type="domain" description="DNA polymerase III beta sliding clamp central" evidence="10">
    <location>
        <begin position="127"/>
        <end position="229"/>
    </location>
</feature>
<dbReference type="Proteomes" id="UP000259464">
    <property type="component" value="Segment"/>
</dbReference>
<dbReference type="PANTHER" id="PTHR30478">
    <property type="entry name" value="DNA POLYMERASE III SUBUNIT BETA"/>
    <property type="match status" value="1"/>
</dbReference>
<evidence type="ECO:0000259" key="9">
    <source>
        <dbReference type="Pfam" id="PF00712"/>
    </source>
</evidence>
<feature type="domain" description="DNA polymerase III beta sliding clamp N-terminal" evidence="9">
    <location>
        <begin position="5"/>
        <end position="115"/>
    </location>
</feature>
<evidence type="ECO:0000256" key="6">
    <source>
        <dbReference type="ARBA" id="ARBA00022705"/>
    </source>
</evidence>
<keyword evidence="12" id="KW-1185">Reference proteome</keyword>
<dbReference type="Pfam" id="PF02767">
    <property type="entry name" value="DNA_pol3_beta_2"/>
    <property type="match status" value="1"/>
</dbReference>
<comment type="similarity">
    <text evidence="2">Belongs to the beta sliding clamp family.</text>
</comment>
<evidence type="ECO:0000256" key="7">
    <source>
        <dbReference type="ARBA" id="ARBA00022932"/>
    </source>
</evidence>
<keyword evidence="6" id="KW-0235">DNA replication</keyword>
<dbReference type="EMBL" id="MH638294">
    <property type="protein sequence ID" value="AXG67750.1"/>
    <property type="molecule type" value="Genomic_DNA"/>
</dbReference>
<evidence type="ECO:0000256" key="5">
    <source>
        <dbReference type="ARBA" id="ARBA00022695"/>
    </source>
</evidence>
<proteinExistence type="inferred from homology"/>
<dbReference type="GO" id="GO:0006271">
    <property type="term" value="P:DNA strand elongation involved in DNA replication"/>
    <property type="evidence" value="ECO:0007669"/>
    <property type="project" value="TreeGrafter"/>
</dbReference>
<dbReference type="CDD" id="cd00140">
    <property type="entry name" value="beta_clamp"/>
    <property type="match status" value="1"/>
</dbReference>
<protein>
    <submittedName>
        <fullName evidence="11">DNA polymerase III subunit beta</fullName>
    </submittedName>
</protein>
<dbReference type="InterPro" id="IPR046938">
    <property type="entry name" value="DNA_clamp_sf"/>
</dbReference>
<dbReference type="Gene3D" id="3.10.150.10">
    <property type="entry name" value="DNA Polymerase III, subunit A, domain 2"/>
    <property type="match status" value="1"/>
</dbReference>
<dbReference type="GO" id="GO:0009360">
    <property type="term" value="C:DNA polymerase III complex"/>
    <property type="evidence" value="ECO:0007669"/>
    <property type="project" value="InterPro"/>
</dbReference>
<reference evidence="11 12" key="1">
    <citation type="submission" date="2018-07" db="EMBL/GenBank/DDBJ databases">
        <title>Complete sequence of phage GP4.</title>
        <authorList>
            <person name="Wang R."/>
            <person name="Tong Y."/>
            <person name="Liu H."/>
        </authorList>
    </citation>
    <scope>NUCLEOTIDE SEQUENCE [LARGE SCALE GENOMIC DNA]</scope>
</reference>
<dbReference type="InterPro" id="IPR022637">
    <property type="entry name" value="DNA_polIII_beta_cen"/>
</dbReference>
<evidence type="ECO:0000256" key="3">
    <source>
        <dbReference type="ARBA" id="ARBA00022490"/>
    </source>
</evidence>
<evidence type="ECO:0000256" key="2">
    <source>
        <dbReference type="ARBA" id="ARBA00010752"/>
    </source>
</evidence>
<evidence type="ECO:0000256" key="4">
    <source>
        <dbReference type="ARBA" id="ARBA00022679"/>
    </source>
</evidence>
<dbReference type="PANTHER" id="PTHR30478:SF0">
    <property type="entry name" value="BETA SLIDING CLAMP"/>
    <property type="match status" value="1"/>
</dbReference>
<comment type="subcellular location">
    <subcellularLocation>
        <location evidence="1">Cytoplasm</location>
    </subcellularLocation>
</comment>
<keyword evidence="4" id="KW-0808">Transferase</keyword>
<evidence type="ECO:0000256" key="8">
    <source>
        <dbReference type="ARBA" id="ARBA00023125"/>
    </source>
</evidence>
<dbReference type="Pfam" id="PF00712">
    <property type="entry name" value="DNA_pol3_beta"/>
    <property type="match status" value="1"/>
</dbReference>
<dbReference type="GO" id="GO:0003677">
    <property type="term" value="F:DNA binding"/>
    <property type="evidence" value="ECO:0007669"/>
    <property type="project" value="UniProtKB-KW"/>
</dbReference>
<dbReference type="SUPFAM" id="SSF55979">
    <property type="entry name" value="DNA clamp"/>
    <property type="match status" value="3"/>
</dbReference>
<dbReference type="SMART" id="SM00480">
    <property type="entry name" value="POL3Bc"/>
    <property type="match status" value="1"/>
</dbReference>
<dbReference type="InterPro" id="IPR001001">
    <property type="entry name" value="DNA_polIII_beta"/>
</dbReference>
<accession>A0A345GTY6</accession>
<evidence type="ECO:0000259" key="10">
    <source>
        <dbReference type="Pfam" id="PF02767"/>
    </source>
</evidence>
<dbReference type="GO" id="GO:0008408">
    <property type="term" value="F:3'-5' exonuclease activity"/>
    <property type="evidence" value="ECO:0007669"/>
    <property type="project" value="InterPro"/>
</dbReference>
<evidence type="ECO:0000256" key="1">
    <source>
        <dbReference type="ARBA" id="ARBA00004496"/>
    </source>
</evidence>
<name>A0A345GTY6_9CAUD</name>
<dbReference type="RefSeq" id="YP_010078787.1">
    <property type="nucleotide sequence ID" value="NC_054964.1"/>
</dbReference>
<keyword evidence="3" id="KW-0963">Cytoplasm</keyword>
<dbReference type="GeneID" id="65067715"/>
<keyword evidence="5" id="KW-0548">Nucleotidyltransferase</keyword>
<dbReference type="Gene3D" id="3.70.10.10">
    <property type="match status" value="1"/>
</dbReference>
<dbReference type="GO" id="GO:0003887">
    <property type="term" value="F:DNA-directed DNA polymerase activity"/>
    <property type="evidence" value="ECO:0007669"/>
    <property type="project" value="UniProtKB-KW"/>
</dbReference>
<sequence>MISFDTKDFERALSTVSRVIQRSTIPVLGMVRVQADEHGARLIATNLEAQITAEIEPQGKKLAIDLCIPLDRLQAAMKVAGPTITIKAANGKANIKTGSSNLNPPAQPGADMPLMAVDGDAVIEFTSDWLAGAIDRVSYIAPDNDVRTYLNGVFIESDGDELCAVATNGHALAVVRTSADIPEFCAIVPEAHAGMLSKLGPATYTVYENFIAARADGVEIVTKLIVGRYVDWRRVVHNGGTNAVTLDRAQLLTAASVAAGISATANKKFTPSVRIDGRGGDVTISNAGNDEFQMSVPAIDPKGKPIDSGLNAAYLTNTLKQLSGETVKLQWPDGVASFLIAEDEFTAIIMPLKI</sequence>
<evidence type="ECO:0000313" key="12">
    <source>
        <dbReference type="Proteomes" id="UP000259464"/>
    </source>
</evidence>
<organism evidence="11 12">
    <name type="scientific">Ralstonia phage GP4</name>
    <dbReference type="NCBI Taxonomy" id="2282904"/>
    <lineage>
        <taxon>Viruses</taxon>
        <taxon>Duplodnaviria</taxon>
        <taxon>Heunggongvirae</taxon>
        <taxon>Uroviricota</taxon>
        <taxon>Caudoviricetes</taxon>
        <taxon>Gervaisevirus</taxon>
        <taxon>Gervaisevirus GP4</taxon>
    </lineage>
</organism>
<dbReference type="InterPro" id="IPR022634">
    <property type="entry name" value="DNA_polIII_beta_N"/>
</dbReference>
<keyword evidence="7" id="KW-0239">DNA-directed DNA polymerase</keyword>
<dbReference type="KEGG" id="vg:65067715"/>
<keyword evidence="8" id="KW-0238">DNA-binding</keyword>